<evidence type="ECO:0000313" key="12">
    <source>
        <dbReference type="Proteomes" id="UP001156831"/>
    </source>
</evidence>
<dbReference type="RefSeq" id="WP_280602436.1">
    <property type="nucleotide sequence ID" value="NZ_JARXRN010000028.1"/>
</dbReference>
<keyword evidence="6 9" id="KW-1133">Transmembrane helix</keyword>
<gene>
    <name evidence="9 11" type="primary">tatB</name>
    <name evidence="11" type="ORF">QFW80_13190</name>
</gene>
<keyword evidence="3 9" id="KW-1003">Cell membrane</keyword>
<organism evidence="11 12">
    <name type="scientific">Luteimonas rhizosphaericola</name>
    <dbReference type="NCBI Taxonomy" id="3042024"/>
    <lineage>
        <taxon>Bacteria</taxon>
        <taxon>Pseudomonadati</taxon>
        <taxon>Pseudomonadota</taxon>
        <taxon>Gammaproteobacteria</taxon>
        <taxon>Lysobacterales</taxon>
        <taxon>Lysobacteraceae</taxon>
        <taxon>Luteimonas</taxon>
    </lineage>
</organism>
<dbReference type="EMBL" id="JARXRN010000028">
    <property type="protein sequence ID" value="MDH5831470.1"/>
    <property type="molecule type" value="Genomic_DNA"/>
</dbReference>
<dbReference type="Pfam" id="PF02416">
    <property type="entry name" value="TatA_B_E"/>
    <property type="match status" value="1"/>
</dbReference>
<evidence type="ECO:0000313" key="11">
    <source>
        <dbReference type="EMBL" id="MDH5831470.1"/>
    </source>
</evidence>
<dbReference type="Gene3D" id="1.20.5.3310">
    <property type="match status" value="1"/>
</dbReference>
<comment type="similarity">
    <text evidence="9">Belongs to the TatB family.</text>
</comment>
<evidence type="ECO:0000256" key="10">
    <source>
        <dbReference type="SAM" id="MobiDB-lite"/>
    </source>
</evidence>
<sequence length="208" mass="22035">MFDIGFTELLLIAVVALVVLGPERLPKAARFAGLWVRRARAQWFSVKSELERELAAEELKRSLHDAKQAAARLQDTMRETEDEVQAKVRAAEAEARREIENMRRQASGAPATGAAVPAAATDAPEPRPRRFDAPPSIGTDTETDPASAPAEGPGGDAPPPAPVDAAREDGNAAPTAPPAPAEPPHPHQPGLTGLAPATDTDSDDGRRR</sequence>
<comment type="function">
    <text evidence="9">Part of the twin-arginine translocation (Tat) system that transports large folded proteins containing a characteristic twin-arginine motif in their signal peptide across membranes. Together with TatC, TatB is part of a receptor directly interacting with Tat signal peptides. TatB may form an oligomeric binding site that transiently accommodates folded Tat precursor proteins before their translocation.</text>
</comment>
<evidence type="ECO:0000256" key="5">
    <source>
        <dbReference type="ARBA" id="ARBA00022927"/>
    </source>
</evidence>
<accession>A0ABT6JLB4</accession>
<comment type="subcellular location">
    <subcellularLocation>
        <location evidence="9">Cell membrane</location>
        <topology evidence="9">Single-pass membrane protein</topology>
    </subcellularLocation>
    <subcellularLocation>
        <location evidence="1">Membrane</location>
        <topology evidence="1">Single-pass membrane protein</topology>
    </subcellularLocation>
</comment>
<keyword evidence="5 9" id="KW-0653">Protein transport</keyword>
<evidence type="ECO:0000256" key="2">
    <source>
        <dbReference type="ARBA" id="ARBA00022448"/>
    </source>
</evidence>
<feature type="compositionally biased region" description="Low complexity" evidence="10">
    <location>
        <begin position="104"/>
        <end position="123"/>
    </location>
</feature>
<evidence type="ECO:0000256" key="1">
    <source>
        <dbReference type="ARBA" id="ARBA00004167"/>
    </source>
</evidence>
<evidence type="ECO:0000256" key="8">
    <source>
        <dbReference type="ARBA" id="ARBA00023136"/>
    </source>
</evidence>
<feature type="compositionally biased region" description="Pro residues" evidence="10">
    <location>
        <begin position="175"/>
        <end position="187"/>
    </location>
</feature>
<evidence type="ECO:0000256" key="9">
    <source>
        <dbReference type="HAMAP-Rule" id="MF_00237"/>
    </source>
</evidence>
<evidence type="ECO:0000256" key="6">
    <source>
        <dbReference type="ARBA" id="ARBA00022989"/>
    </source>
</evidence>
<dbReference type="InterPro" id="IPR003369">
    <property type="entry name" value="TatA/B/E"/>
</dbReference>
<evidence type="ECO:0000256" key="7">
    <source>
        <dbReference type="ARBA" id="ARBA00023010"/>
    </source>
</evidence>
<name>A0ABT6JLB4_9GAMM</name>
<dbReference type="PRINTS" id="PR01506">
    <property type="entry name" value="TATBPROTEIN"/>
</dbReference>
<keyword evidence="4 9" id="KW-0812">Transmembrane</keyword>
<dbReference type="PANTHER" id="PTHR33162:SF1">
    <property type="entry name" value="SEC-INDEPENDENT PROTEIN TRANSLOCASE PROTEIN TATA, CHLOROPLASTIC"/>
    <property type="match status" value="1"/>
</dbReference>
<dbReference type="PANTHER" id="PTHR33162">
    <property type="entry name" value="SEC-INDEPENDENT PROTEIN TRANSLOCASE PROTEIN TATA, CHLOROPLASTIC"/>
    <property type="match status" value="1"/>
</dbReference>
<dbReference type="HAMAP" id="MF_00237">
    <property type="entry name" value="TatB"/>
    <property type="match status" value="1"/>
</dbReference>
<evidence type="ECO:0000256" key="4">
    <source>
        <dbReference type="ARBA" id="ARBA00022692"/>
    </source>
</evidence>
<evidence type="ECO:0000256" key="3">
    <source>
        <dbReference type="ARBA" id="ARBA00022475"/>
    </source>
</evidence>
<keyword evidence="7 9" id="KW-0811">Translocation</keyword>
<feature type="compositionally biased region" description="Basic and acidic residues" evidence="10">
    <location>
        <begin position="77"/>
        <end position="103"/>
    </location>
</feature>
<keyword evidence="2 9" id="KW-0813">Transport</keyword>
<comment type="caution">
    <text evidence="11">The sequence shown here is derived from an EMBL/GenBank/DDBJ whole genome shotgun (WGS) entry which is preliminary data.</text>
</comment>
<dbReference type="InterPro" id="IPR018448">
    <property type="entry name" value="TatB"/>
</dbReference>
<feature type="region of interest" description="Disordered" evidence="10">
    <location>
        <begin position="77"/>
        <end position="208"/>
    </location>
</feature>
<dbReference type="Proteomes" id="UP001156831">
    <property type="component" value="Unassembled WGS sequence"/>
</dbReference>
<protein>
    <recommendedName>
        <fullName evidence="9">Sec-independent protein translocase protein TatB</fullName>
    </recommendedName>
</protein>
<dbReference type="NCBIfam" id="TIGR01410">
    <property type="entry name" value="tatB"/>
    <property type="match status" value="1"/>
</dbReference>
<keyword evidence="8 9" id="KW-0472">Membrane</keyword>
<keyword evidence="12" id="KW-1185">Reference proteome</keyword>
<reference evidence="11 12" key="1">
    <citation type="submission" date="2023-04" db="EMBL/GenBank/DDBJ databases">
        <title>Luteimonas sp. M1R5S18.</title>
        <authorList>
            <person name="Sun J.-Q."/>
        </authorList>
    </citation>
    <scope>NUCLEOTIDE SEQUENCE [LARGE SCALE GENOMIC DNA]</scope>
    <source>
        <strain evidence="11 12">M1R5S18</strain>
    </source>
</reference>
<comment type="subunit">
    <text evidence="9">The Tat system comprises two distinct complexes: a TatABC complex, containing multiple copies of TatA, TatB and TatC subunits, and a separate TatA complex, containing only TatA subunits. Substrates initially bind to the TatABC complex, which probably triggers association of the separate TatA complex to form the active translocon.</text>
</comment>
<proteinExistence type="inferred from homology"/>